<dbReference type="AlphaFoldDB" id="A0A195BTM3"/>
<evidence type="ECO:0000313" key="2">
    <source>
        <dbReference type="EMBL" id="KYM89774.1"/>
    </source>
</evidence>
<reference evidence="2 3" key="1">
    <citation type="submission" date="2015-09" db="EMBL/GenBank/DDBJ databases">
        <title>Atta colombica WGS genome.</title>
        <authorList>
            <person name="Nygaard S."/>
            <person name="Hu H."/>
            <person name="Boomsma J."/>
            <person name="Zhang G."/>
        </authorList>
    </citation>
    <scope>NUCLEOTIDE SEQUENCE [LARGE SCALE GENOMIC DNA]</scope>
    <source>
        <strain evidence="2">Treedump-2</strain>
        <tissue evidence="2">Whole body</tissue>
    </source>
</reference>
<name>A0A195BTM3_9HYME</name>
<proteinExistence type="predicted"/>
<dbReference type="Proteomes" id="UP000078540">
    <property type="component" value="Unassembled WGS sequence"/>
</dbReference>
<feature type="compositionally biased region" description="Basic residues" evidence="1">
    <location>
        <begin position="182"/>
        <end position="192"/>
    </location>
</feature>
<protein>
    <submittedName>
        <fullName evidence="2">Uncharacterized protein</fullName>
    </submittedName>
</protein>
<feature type="compositionally biased region" description="Basic and acidic residues" evidence="1">
    <location>
        <begin position="106"/>
        <end position="130"/>
    </location>
</feature>
<gene>
    <name evidence="2" type="ORF">ALC53_02086</name>
</gene>
<dbReference type="EMBL" id="KQ976417">
    <property type="protein sequence ID" value="KYM89774.1"/>
    <property type="molecule type" value="Genomic_DNA"/>
</dbReference>
<sequence length="192" mass="21389">MPIGRLEVIDTEGLVIEPPLSCKEDKTGRGMTDERLCRCNRLVNQSHVHILQGIKWNSACQGGILVAVDAARGLSRGISEWEKSESPFRQRSFLPKEFSKKSSQPDSDKGKSSREGGKGETWDRNEVGRDGRKKYRGYDAAASVLANCNVKEKSSALEEPTCGTLSPETISEIPIDRPDKTKTKRKTYVYNE</sequence>
<feature type="region of interest" description="Disordered" evidence="1">
    <location>
        <begin position="153"/>
        <end position="192"/>
    </location>
</feature>
<evidence type="ECO:0000313" key="3">
    <source>
        <dbReference type="Proteomes" id="UP000078540"/>
    </source>
</evidence>
<organism evidence="2 3">
    <name type="scientific">Atta colombica</name>
    <dbReference type="NCBI Taxonomy" id="520822"/>
    <lineage>
        <taxon>Eukaryota</taxon>
        <taxon>Metazoa</taxon>
        <taxon>Ecdysozoa</taxon>
        <taxon>Arthropoda</taxon>
        <taxon>Hexapoda</taxon>
        <taxon>Insecta</taxon>
        <taxon>Pterygota</taxon>
        <taxon>Neoptera</taxon>
        <taxon>Endopterygota</taxon>
        <taxon>Hymenoptera</taxon>
        <taxon>Apocrita</taxon>
        <taxon>Aculeata</taxon>
        <taxon>Formicoidea</taxon>
        <taxon>Formicidae</taxon>
        <taxon>Myrmicinae</taxon>
        <taxon>Atta</taxon>
    </lineage>
</organism>
<accession>A0A195BTM3</accession>
<evidence type="ECO:0000256" key="1">
    <source>
        <dbReference type="SAM" id="MobiDB-lite"/>
    </source>
</evidence>
<keyword evidence="3" id="KW-1185">Reference proteome</keyword>
<feature type="region of interest" description="Disordered" evidence="1">
    <location>
        <begin position="85"/>
        <end position="133"/>
    </location>
</feature>